<dbReference type="InterPro" id="IPR011601">
    <property type="entry name" value="MurB_C"/>
</dbReference>
<dbReference type="KEGG" id="copr:Cop2CBH44_06250"/>
<sequence>MIIKENYSLQAYHTFHLPIKSRWYIEYKSIEELKKILKEDLLKKHSFLHIGGGSNLLFIQDYNGVILHSGIQYIDILEEKDDSILLKVGSGMIWDDFVKYCVNNNWGGTENLSMIPGEVGASAVQNIGAYGAEVKDIIENVNTIEIATGHERTFKNMDCKYNYRESVFKKELKGKYIVTSVEYRVRKNPVFNLSYGNLKEALSNYDTITLQNIREAVMTIRESKLPDPNTFGNAGSFFMNPIISLKQYKKLQEKYPDMPHYPIDDKHVKVPAGWMIDRCGWKGKEHGGAAVYDKQSLVLINKNDATPKDVIELSQQIQKSIKDTYDITIYPEVNFI</sequence>
<feature type="active site" evidence="19">
    <location>
        <position position="164"/>
    </location>
</feature>
<evidence type="ECO:0000259" key="20">
    <source>
        <dbReference type="PROSITE" id="PS51387"/>
    </source>
</evidence>
<dbReference type="SUPFAM" id="SSF56194">
    <property type="entry name" value="Uridine diphospho-N-Acetylenolpyruvylglucosamine reductase, MurB, C-terminal domain"/>
    <property type="match status" value="1"/>
</dbReference>
<keyword evidence="13 19" id="KW-0573">Peptidoglycan synthesis</keyword>
<dbReference type="GO" id="GO:0008360">
    <property type="term" value="P:regulation of cell shape"/>
    <property type="evidence" value="ECO:0007669"/>
    <property type="project" value="UniProtKB-KW"/>
</dbReference>
<evidence type="ECO:0000256" key="7">
    <source>
        <dbReference type="ARBA" id="ARBA00022490"/>
    </source>
</evidence>
<dbReference type="PANTHER" id="PTHR21071">
    <property type="entry name" value="UDP-N-ACETYLENOLPYRUVOYLGLUCOSAMINE REDUCTASE"/>
    <property type="match status" value="1"/>
</dbReference>
<dbReference type="InterPro" id="IPR036318">
    <property type="entry name" value="FAD-bd_PCMH-like_sf"/>
</dbReference>
<evidence type="ECO:0000256" key="19">
    <source>
        <dbReference type="HAMAP-Rule" id="MF_00037"/>
    </source>
</evidence>
<evidence type="ECO:0000256" key="4">
    <source>
        <dbReference type="ARBA" id="ARBA00004752"/>
    </source>
</evidence>
<comment type="pathway">
    <text evidence="4 19">Cell wall biogenesis; peptidoglycan biosynthesis.</text>
</comment>
<dbReference type="GO" id="GO:0008762">
    <property type="term" value="F:UDP-N-acetylmuramate dehydrogenase activity"/>
    <property type="evidence" value="ECO:0007669"/>
    <property type="project" value="UniProtKB-UniRule"/>
</dbReference>
<dbReference type="GO" id="GO:0005829">
    <property type="term" value="C:cytosol"/>
    <property type="evidence" value="ECO:0007669"/>
    <property type="project" value="TreeGrafter"/>
</dbReference>
<keyword evidence="9 19" id="KW-0285">Flavoprotein</keyword>
<feature type="domain" description="FAD-binding PCMH-type" evidence="20">
    <location>
        <begin position="16"/>
        <end position="188"/>
    </location>
</feature>
<evidence type="ECO:0000313" key="21">
    <source>
        <dbReference type="EMBL" id="BCI62272.1"/>
    </source>
</evidence>
<dbReference type="InterPro" id="IPR036635">
    <property type="entry name" value="MurB_C_sf"/>
</dbReference>
<dbReference type="PANTHER" id="PTHR21071:SF4">
    <property type="entry name" value="UDP-N-ACETYLENOLPYRUVOYLGLUCOSAMINE REDUCTASE"/>
    <property type="match status" value="1"/>
</dbReference>
<dbReference type="Gene3D" id="3.90.78.10">
    <property type="entry name" value="UDP-N-acetylenolpyruvoylglucosamine reductase, C-terminal domain"/>
    <property type="match status" value="1"/>
</dbReference>
<dbReference type="Gene3D" id="3.30.43.10">
    <property type="entry name" value="Uridine Diphospho-n-acetylenolpyruvylglucosamine Reductase, domain 2"/>
    <property type="match status" value="1"/>
</dbReference>
<evidence type="ECO:0000256" key="9">
    <source>
        <dbReference type="ARBA" id="ARBA00022630"/>
    </source>
</evidence>
<dbReference type="GO" id="GO:0009252">
    <property type="term" value="P:peptidoglycan biosynthetic process"/>
    <property type="evidence" value="ECO:0007669"/>
    <property type="project" value="UniProtKB-UniRule"/>
</dbReference>
<evidence type="ECO:0000256" key="8">
    <source>
        <dbReference type="ARBA" id="ARBA00022618"/>
    </source>
</evidence>
<evidence type="ECO:0000256" key="1">
    <source>
        <dbReference type="ARBA" id="ARBA00001974"/>
    </source>
</evidence>
<evidence type="ECO:0000256" key="18">
    <source>
        <dbReference type="ARBA" id="ARBA00048914"/>
    </source>
</evidence>
<comment type="catalytic activity">
    <reaction evidence="18 19">
        <text>UDP-N-acetyl-alpha-D-muramate + NADP(+) = UDP-N-acetyl-3-O-(1-carboxyvinyl)-alpha-D-glucosamine + NADPH + H(+)</text>
        <dbReference type="Rhea" id="RHEA:12248"/>
        <dbReference type="ChEBI" id="CHEBI:15378"/>
        <dbReference type="ChEBI" id="CHEBI:57783"/>
        <dbReference type="ChEBI" id="CHEBI:58349"/>
        <dbReference type="ChEBI" id="CHEBI:68483"/>
        <dbReference type="ChEBI" id="CHEBI:70757"/>
        <dbReference type="EC" id="1.3.1.98"/>
    </reaction>
</comment>
<keyword evidence="7 19" id="KW-0963">Cytoplasm</keyword>
<evidence type="ECO:0000256" key="10">
    <source>
        <dbReference type="ARBA" id="ARBA00022827"/>
    </source>
</evidence>
<keyword evidence="12 19" id="KW-0133">Cell shape</keyword>
<comment type="similarity">
    <text evidence="19">Belongs to the MurB family.</text>
</comment>
<evidence type="ECO:0000256" key="5">
    <source>
        <dbReference type="ARBA" id="ARBA00012518"/>
    </source>
</evidence>
<dbReference type="NCBIfam" id="TIGR00179">
    <property type="entry name" value="murB"/>
    <property type="match status" value="1"/>
</dbReference>
<dbReference type="UniPathway" id="UPA00219"/>
<keyword evidence="14 19" id="KW-0560">Oxidoreductase</keyword>
<dbReference type="Gene3D" id="3.30.465.10">
    <property type="match status" value="1"/>
</dbReference>
<evidence type="ECO:0000313" key="22">
    <source>
        <dbReference type="Proteomes" id="UP000594042"/>
    </source>
</evidence>
<accession>A0A7G1HU30</accession>
<dbReference type="GO" id="GO:0071949">
    <property type="term" value="F:FAD binding"/>
    <property type="evidence" value="ECO:0007669"/>
    <property type="project" value="InterPro"/>
</dbReference>
<comment type="subcellular location">
    <subcellularLocation>
        <location evidence="3 19">Cytoplasm</location>
    </subcellularLocation>
</comment>
<evidence type="ECO:0000256" key="15">
    <source>
        <dbReference type="ARBA" id="ARBA00023306"/>
    </source>
</evidence>
<evidence type="ECO:0000256" key="2">
    <source>
        <dbReference type="ARBA" id="ARBA00003921"/>
    </source>
</evidence>
<dbReference type="Pfam" id="PF01565">
    <property type="entry name" value="FAD_binding_4"/>
    <property type="match status" value="1"/>
</dbReference>
<reference evidence="22" key="1">
    <citation type="submission" date="2020-07" db="EMBL/GenBank/DDBJ databases">
        <title>Complete genome sequencing of Coprobacter sp. strain 2CBH44.</title>
        <authorList>
            <person name="Sakamoto M."/>
            <person name="Murakami T."/>
            <person name="Mori H."/>
        </authorList>
    </citation>
    <scope>NUCLEOTIDE SEQUENCE [LARGE SCALE GENOMIC DNA]</scope>
    <source>
        <strain evidence="22">2CBH44</strain>
    </source>
</reference>
<dbReference type="InterPro" id="IPR016169">
    <property type="entry name" value="FAD-bd_PCMH_sub2"/>
</dbReference>
<dbReference type="InterPro" id="IPR006094">
    <property type="entry name" value="Oxid_FAD_bind_N"/>
</dbReference>
<name>A0A7G1HU30_9BACT</name>
<evidence type="ECO:0000256" key="12">
    <source>
        <dbReference type="ARBA" id="ARBA00022960"/>
    </source>
</evidence>
<evidence type="ECO:0000256" key="13">
    <source>
        <dbReference type="ARBA" id="ARBA00022984"/>
    </source>
</evidence>
<keyword evidence="11 19" id="KW-0521">NADP</keyword>
<dbReference type="AlphaFoldDB" id="A0A7G1HU30"/>
<keyword evidence="22" id="KW-1185">Reference proteome</keyword>
<dbReference type="InterPro" id="IPR003170">
    <property type="entry name" value="MurB"/>
</dbReference>
<keyword evidence="15 19" id="KW-0131">Cell cycle</keyword>
<dbReference type="InterPro" id="IPR016166">
    <property type="entry name" value="FAD-bd_PCMH"/>
</dbReference>
<dbReference type="InterPro" id="IPR016167">
    <property type="entry name" value="FAD-bd_PCMH_sub1"/>
</dbReference>
<comment type="cofactor">
    <cofactor evidence="1 19">
        <name>FAD</name>
        <dbReference type="ChEBI" id="CHEBI:57692"/>
    </cofactor>
</comment>
<dbReference type="EC" id="1.3.1.98" evidence="5 19"/>
<proteinExistence type="inferred from homology"/>
<keyword evidence="10 19" id="KW-0274">FAD</keyword>
<evidence type="ECO:0000256" key="17">
    <source>
        <dbReference type="ARBA" id="ARBA00031026"/>
    </source>
</evidence>
<evidence type="ECO:0000256" key="14">
    <source>
        <dbReference type="ARBA" id="ARBA00023002"/>
    </source>
</evidence>
<evidence type="ECO:0000256" key="16">
    <source>
        <dbReference type="ARBA" id="ARBA00023316"/>
    </source>
</evidence>
<dbReference type="GO" id="GO:0051301">
    <property type="term" value="P:cell division"/>
    <property type="evidence" value="ECO:0007669"/>
    <property type="project" value="UniProtKB-KW"/>
</dbReference>
<organism evidence="21 22">
    <name type="scientific">Coprobacter secundus subsp. similis</name>
    <dbReference type="NCBI Taxonomy" id="2751153"/>
    <lineage>
        <taxon>Bacteria</taxon>
        <taxon>Pseudomonadati</taxon>
        <taxon>Bacteroidota</taxon>
        <taxon>Bacteroidia</taxon>
        <taxon>Bacteroidales</taxon>
        <taxon>Barnesiellaceae</taxon>
        <taxon>Coprobacter</taxon>
    </lineage>
</organism>
<comment type="function">
    <text evidence="2 19">Cell wall formation.</text>
</comment>
<dbReference type="Pfam" id="PF02873">
    <property type="entry name" value="MurB_C"/>
    <property type="match status" value="1"/>
</dbReference>
<dbReference type="Proteomes" id="UP000594042">
    <property type="component" value="Chromosome"/>
</dbReference>
<dbReference type="RefSeq" id="WP_021930226.1">
    <property type="nucleotide sequence ID" value="NZ_AP023322.1"/>
</dbReference>
<feature type="active site" description="Proton donor" evidence="19">
    <location>
        <position position="236"/>
    </location>
</feature>
<evidence type="ECO:0000256" key="11">
    <source>
        <dbReference type="ARBA" id="ARBA00022857"/>
    </source>
</evidence>
<keyword evidence="16 19" id="KW-0961">Cell wall biogenesis/degradation</keyword>
<gene>
    <name evidence="19 21" type="primary">murB</name>
    <name evidence="21" type="ORF">Cop2CBH44_06250</name>
</gene>
<protein>
    <recommendedName>
        <fullName evidence="6 19">UDP-N-acetylenolpyruvoylglucosamine reductase</fullName>
        <ecNumber evidence="5 19">1.3.1.98</ecNumber>
    </recommendedName>
    <alternativeName>
        <fullName evidence="17 19">UDP-N-acetylmuramate dehydrogenase</fullName>
    </alternativeName>
</protein>
<evidence type="ECO:0000256" key="3">
    <source>
        <dbReference type="ARBA" id="ARBA00004496"/>
    </source>
</evidence>
<dbReference type="NCBIfam" id="NF000755">
    <property type="entry name" value="PRK00046.1"/>
    <property type="match status" value="1"/>
</dbReference>
<dbReference type="HAMAP" id="MF_00037">
    <property type="entry name" value="MurB"/>
    <property type="match status" value="1"/>
</dbReference>
<dbReference type="EMBL" id="AP023322">
    <property type="protein sequence ID" value="BCI62272.1"/>
    <property type="molecule type" value="Genomic_DNA"/>
</dbReference>
<evidence type="ECO:0000256" key="6">
    <source>
        <dbReference type="ARBA" id="ARBA00015188"/>
    </source>
</evidence>
<dbReference type="SUPFAM" id="SSF56176">
    <property type="entry name" value="FAD-binding/transporter-associated domain-like"/>
    <property type="match status" value="1"/>
</dbReference>
<feature type="active site" evidence="19">
    <location>
        <position position="332"/>
    </location>
</feature>
<keyword evidence="8 19" id="KW-0132">Cell division</keyword>
<dbReference type="PROSITE" id="PS51387">
    <property type="entry name" value="FAD_PCMH"/>
    <property type="match status" value="1"/>
</dbReference>
<dbReference type="GO" id="GO:0071555">
    <property type="term" value="P:cell wall organization"/>
    <property type="evidence" value="ECO:0007669"/>
    <property type="project" value="UniProtKB-KW"/>
</dbReference>